<evidence type="ECO:0008006" key="3">
    <source>
        <dbReference type="Google" id="ProtNLM"/>
    </source>
</evidence>
<evidence type="ECO:0000313" key="1">
    <source>
        <dbReference type="EMBL" id="KIL58720.1"/>
    </source>
</evidence>
<dbReference type="InParanoid" id="A0A0C2S7G4"/>
<proteinExistence type="predicted"/>
<dbReference type="Proteomes" id="UP000054549">
    <property type="component" value="Unassembled WGS sequence"/>
</dbReference>
<dbReference type="OrthoDB" id="10035396at2759"/>
<accession>A0A0C2S7G4</accession>
<dbReference type="HOGENOM" id="CLU_059013_1_0_1"/>
<organism evidence="1 2">
    <name type="scientific">Amanita muscaria (strain Koide BX008)</name>
    <dbReference type="NCBI Taxonomy" id="946122"/>
    <lineage>
        <taxon>Eukaryota</taxon>
        <taxon>Fungi</taxon>
        <taxon>Dikarya</taxon>
        <taxon>Basidiomycota</taxon>
        <taxon>Agaricomycotina</taxon>
        <taxon>Agaricomycetes</taxon>
        <taxon>Agaricomycetidae</taxon>
        <taxon>Agaricales</taxon>
        <taxon>Pluteineae</taxon>
        <taxon>Amanitaceae</taxon>
        <taxon>Amanita</taxon>
    </lineage>
</organism>
<name>A0A0C2S7G4_AMAMK</name>
<protein>
    <recommendedName>
        <fullName evidence="3">Gag-like protein</fullName>
    </recommendedName>
</protein>
<gene>
    <name evidence="1" type="ORF">M378DRAFT_52230</name>
</gene>
<feature type="non-terminal residue" evidence="1">
    <location>
        <position position="1"/>
    </location>
</feature>
<feature type="non-terminal residue" evidence="1">
    <location>
        <position position="151"/>
    </location>
</feature>
<reference evidence="1 2" key="1">
    <citation type="submission" date="2014-04" db="EMBL/GenBank/DDBJ databases">
        <title>Evolutionary Origins and Diversification of the Mycorrhizal Mutualists.</title>
        <authorList>
            <consortium name="DOE Joint Genome Institute"/>
            <consortium name="Mycorrhizal Genomics Consortium"/>
            <person name="Kohler A."/>
            <person name="Kuo A."/>
            <person name="Nagy L.G."/>
            <person name="Floudas D."/>
            <person name="Copeland A."/>
            <person name="Barry K.W."/>
            <person name="Cichocki N."/>
            <person name="Veneault-Fourrey C."/>
            <person name="LaButti K."/>
            <person name="Lindquist E.A."/>
            <person name="Lipzen A."/>
            <person name="Lundell T."/>
            <person name="Morin E."/>
            <person name="Murat C."/>
            <person name="Riley R."/>
            <person name="Ohm R."/>
            <person name="Sun H."/>
            <person name="Tunlid A."/>
            <person name="Henrissat B."/>
            <person name="Grigoriev I.V."/>
            <person name="Hibbett D.S."/>
            <person name="Martin F."/>
        </authorList>
    </citation>
    <scope>NUCLEOTIDE SEQUENCE [LARGE SCALE GENOMIC DNA]</scope>
    <source>
        <strain evidence="1 2">Koide BX008</strain>
    </source>
</reference>
<sequence>ISDALALNPVFKGNSLFEPIVLLPNKRNPAFLTAIIKVLDDRAGHVASALTKQSIFVCSEHRPIKVWEQRHGARQCTTCQKWGHTHRWCDSKGAYCAICGEGHTTSTHGIYCGQCIAAKQDPLHCVDHVHCVNCEGTHEATSHECIWFKTR</sequence>
<evidence type="ECO:0000313" key="2">
    <source>
        <dbReference type="Proteomes" id="UP000054549"/>
    </source>
</evidence>
<keyword evidence="2" id="KW-1185">Reference proteome</keyword>
<dbReference type="EMBL" id="KN818331">
    <property type="protein sequence ID" value="KIL58720.1"/>
    <property type="molecule type" value="Genomic_DNA"/>
</dbReference>
<dbReference type="AlphaFoldDB" id="A0A0C2S7G4"/>